<keyword evidence="1" id="KW-0812">Transmembrane</keyword>
<organism evidence="2 3">
    <name type="scientific">Selenomonas ruminantium subsp. lactilytica (strain NBRC 103574 / TAM6421)</name>
    <dbReference type="NCBI Taxonomy" id="927704"/>
    <lineage>
        <taxon>Bacteria</taxon>
        <taxon>Bacillati</taxon>
        <taxon>Bacillota</taxon>
        <taxon>Negativicutes</taxon>
        <taxon>Selenomonadales</taxon>
        <taxon>Selenomonadaceae</taxon>
        <taxon>Selenomonas</taxon>
    </lineage>
</organism>
<feature type="transmembrane region" description="Helical" evidence="1">
    <location>
        <begin position="20"/>
        <end position="37"/>
    </location>
</feature>
<dbReference type="HOGENOM" id="CLU_3140580_0_0_9"/>
<evidence type="ECO:0000313" key="3">
    <source>
        <dbReference type="Proteomes" id="UP000007887"/>
    </source>
</evidence>
<evidence type="ECO:0000313" key="2">
    <source>
        <dbReference type="EMBL" id="BAL84637.1"/>
    </source>
</evidence>
<dbReference type="EMBL" id="AP012293">
    <property type="protein sequence ID" value="BAL84637.1"/>
    <property type="molecule type" value="Genomic_DNA"/>
</dbReference>
<keyword evidence="2" id="KW-0614">Plasmid</keyword>
<sequence>MLFDAQVGELLGKVDRIKPSAIVAAMAKITVMVFIVINRCRGMFVFVIW</sequence>
<dbReference type="PATRIC" id="fig|927704.6.peg.3298"/>
<keyword evidence="1" id="KW-1133">Transmembrane helix</keyword>
<dbReference type="KEGG" id="sri:SELR_pSRC201030"/>
<accession>I0GV50</accession>
<gene>
    <name evidence="2" type="ordered locus">SELR_pSRC201030</name>
</gene>
<dbReference type="Proteomes" id="UP000007887">
    <property type="component" value="Plasmid pSRC2"/>
</dbReference>
<protein>
    <submittedName>
        <fullName evidence="2">Uncharacterized protein</fullName>
    </submittedName>
</protein>
<proteinExistence type="predicted"/>
<dbReference type="AlphaFoldDB" id="I0GV50"/>
<evidence type="ECO:0000256" key="1">
    <source>
        <dbReference type="SAM" id="Phobius"/>
    </source>
</evidence>
<reference evidence="2 3" key="1">
    <citation type="submission" date="2011-10" db="EMBL/GenBank/DDBJ databases">
        <title>Whole genome sequence of Selenomonas ruminantium subsp. lactilytica TAM6421.</title>
        <authorList>
            <person name="Oguchi A."/>
            <person name="Ankai A."/>
            <person name="Kaneko J."/>
            <person name="Yamada-Narita S."/>
            <person name="Fukui S."/>
            <person name="Takahashi M."/>
            <person name="Onodera T."/>
            <person name="Kojima S."/>
            <person name="Fushimi T."/>
            <person name="Abe N."/>
            <person name="Kamio Y."/>
            <person name="Yamazaki S."/>
            <person name="Fujita N."/>
        </authorList>
    </citation>
    <scope>NUCLEOTIDE SEQUENCE [LARGE SCALE GENOMIC DNA]</scope>
    <source>
        <strain evidence="3">NBRC 103574 / TAM6421</strain>
        <plasmid evidence="2 3">pSRC2</plasmid>
    </source>
</reference>
<geneLocation type="plasmid" evidence="2 3">
    <name>pSRC2</name>
</geneLocation>
<keyword evidence="1" id="KW-0472">Membrane</keyword>
<name>I0GV50_SELRL</name>